<keyword evidence="4" id="KW-1003">Cell membrane</keyword>
<evidence type="ECO:0000313" key="12">
    <source>
        <dbReference type="EMBL" id="ODA09804.1"/>
    </source>
</evidence>
<keyword evidence="7 8" id="KW-0472">Membrane</keyword>
<evidence type="ECO:0000256" key="5">
    <source>
        <dbReference type="ARBA" id="ARBA00022692"/>
    </source>
</evidence>
<evidence type="ECO:0000313" key="10">
    <source>
        <dbReference type="EMBL" id="MBM0633498.1"/>
    </source>
</evidence>
<dbReference type="EMBL" id="LYND01000111">
    <property type="protein sequence ID" value="ODA09804.1"/>
    <property type="molecule type" value="Genomic_DNA"/>
</dbReference>
<evidence type="ECO:0000313" key="14">
    <source>
        <dbReference type="Proteomes" id="UP000094974"/>
    </source>
</evidence>
<dbReference type="EMBL" id="JAEHFQ010000004">
    <property type="protein sequence ID" value="MBM0633498.1"/>
    <property type="molecule type" value="Genomic_DNA"/>
</dbReference>
<evidence type="ECO:0000313" key="11">
    <source>
        <dbReference type="EMBL" id="MDH2331334.1"/>
    </source>
</evidence>
<feature type="domain" description="ABC transmembrane type-1" evidence="9">
    <location>
        <begin position="57"/>
        <end position="262"/>
    </location>
</feature>
<evidence type="ECO:0000256" key="4">
    <source>
        <dbReference type="ARBA" id="ARBA00022475"/>
    </source>
</evidence>
<feature type="transmembrane region" description="Helical" evidence="8">
    <location>
        <begin position="7"/>
        <end position="33"/>
    </location>
</feature>
<dbReference type="InterPro" id="IPR035906">
    <property type="entry name" value="MetI-like_sf"/>
</dbReference>
<evidence type="ECO:0000313" key="13">
    <source>
        <dbReference type="EMBL" id="URJ49824.1"/>
    </source>
</evidence>
<keyword evidence="3 8" id="KW-0813">Transport</keyword>
<dbReference type="PANTHER" id="PTHR42929">
    <property type="entry name" value="INNER MEMBRANE ABC TRANSPORTER PERMEASE PROTEIN YDCU-RELATED-RELATED"/>
    <property type="match status" value="1"/>
</dbReference>
<name>A0A074LG31_PAEPO</name>
<dbReference type="Gene3D" id="1.10.3720.10">
    <property type="entry name" value="MetI-like"/>
    <property type="match status" value="1"/>
</dbReference>
<keyword evidence="6 8" id="KW-1133">Transmembrane helix</keyword>
<dbReference type="Proteomes" id="UP000650605">
    <property type="component" value="Unassembled WGS sequence"/>
</dbReference>
<reference evidence="14" key="1">
    <citation type="submission" date="2016-05" db="EMBL/GenBank/DDBJ databases">
        <title>Whole genome shotgun sequencing of cultured foodborne pathogen.</title>
        <authorList>
            <person name="Zheng J."/>
            <person name="Timme R."/>
            <person name="Allard M."/>
            <person name="Strain E."/>
            <person name="Luo Y."/>
            <person name="Brown E."/>
        </authorList>
    </citation>
    <scope>NUCLEOTIDE SEQUENCE [LARGE SCALE GENOMIC DNA]</scope>
    <source>
        <strain evidence="14">CFSAN034343</strain>
    </source>
</reference>
<feature type="transmembrane region" description="Helical" evidence="8">
    <location>
        <begin position="53"/>
        <end position="80"/>
    </location>
</feature>
<dbReference type="PROSITE" id="PS50928">
    <property type="entry name" value="ABC_TM1"/>
    <property type="match status" value="1"/>
</dbReference>
<accession>A0A074LG31</accession>
<sequence>MKKTYLYWLLLPGLLFLAVFMVIPIVLTIGSTFVQNSSFTLEGYLHFFKDPYFLKILLTTLEVSVVTTLVCVLLGFPTAYYISQKAPRRKGILLALAIFPLLTSPVVRSFSWMVILGRKGLLNNVLIGLGLVDEPLNILYTPAAMIIGLVHLFLPLMIISLIGVLENIDGDLVHAAQSLGASRFSAFRKIVFPLSVPGLIIGSILVFVGSLTAYTTPALLGGKQRVIATFLYQNAMTLNDWFLASVIATIMIVITFIVVGLLNKAAHKLNPKG</sequence>
<evidence type="ECO:0000256" key="3">
    <source>
        <dbReference type="ARBA" id="ARBA00022448"/>
    </source>
</evidence>
<dbReference type="SUPFAM" id="SSF161098">
    <property type="entry name" value="MetI-like"/>
    <property type="match status" value="1"/>
</dbReference>
<evidence type="ECO:0000256" key="2">
    <source>
        <dbReference type="ARBA" id="ARBA00007069"/>
    </source>
</evidence>
<dbReference type="Proteomes" id="UP000094974">
    <property type="component" value="Unassembled WGS sequence"/>
</dbReference>
<reference evidence="11" key="5">
    <citation type="submission" date="2023-04" db="EMBL/GenBank/DDBJ databases">
        <title>Uncovering the Secrets of Slow-Growing Bacteria in Tropical Savanna Soil through Cultivation and Genomic Analysis.</title>
        <authorList>
            <person name="Goncalves O.S."/>
            <person name="Santana M.F."/>
        </authorList>
    </citation>
    <scope>NUCLEOTIDE SEQUENCE</scope>
    <source>
        <strain evidence="11">ANTI</strain>
    </source>
</reference>
<dbReference type="PANTHER" id="PTHR42929:SF1">
    <property type="entry name" value="INNER MEMBRANE ABC TRANSPORTER PERMEASE PROTEIN YDCU-RELATED"/>
    <property type="match status" value="1"/>
</dbReference>
<evidence type="ECO:0000256" key="8">
    <source>
        <dbReference type="RuleBase" id="RU363032"/>
    </source>
</evidence>
<reference evidence="10" key="3">
    <citation type="submission" date="2020-12" db="EMBL/GenBank/DDBJ databases">
        <title>Paenibacillus polymyxa LMG 27872: a double-edged sword.</title>
        <authorList>
            <person name="Langendries S."/>
            <person name="Garcia Mendez S."/>
            <person name="Beirinckx S."/>
            <person name="Viaene T."/>
            <person name="Baeyen S."/>
            <person name="Goeminne G."/>
            <person name="Willems A."/>
            <person name="Debode J."/>
            <person name="Goormachtig S."/>
        </authorList>
    </citation>
    <scope>NUCLEOTIDE SEQUENCE</scope>
    <source>
        <strain evidence="10">LMG 27872</strain>
    </source>
</reference>
<dbReference type="GO" id="GO:0055085">
    <property type="term" value="P:transmembrane transport"/>
    <property type="evidence" value="ECO:0007669"/>
    <property type="project" value="InterPro"/>
</dbReference>
<dbReference type="Proteomes" id="UP001229409">
    <property type="component" value="Unassembled WGS sequence"/>
</dbReference>
<feature type="transmembrane region" description="Helical" evidence="8">
    <location>
        <begin position="138"/>
        <end position="165"/>
    </location>
</feature>
<evidence type="ECO:0000259" key="9">
    <source>
        <dbReference type="PROSITE" id="PS50928"/>
    </source>
</evidence>
<dbReference type="CDD" id="cd06261">
    <property type="entry name" value="TM_PBP2"/>
    <property type="match status" value="1"/>
</dbReference>
<keyword evidence="14" id="KW-1185">Reference proteome</keyword>
<protein>
    <submittedName>
        <fullName evidence="10 12">ABC transporter permease</fullName>
    </submittedName>
</protein>
<dbReference type="EMBL" id="JARVWT010000003">
    <property type="protein sequence ID" value="MDH2331334.1"/>
    <property type="molecule type" value="Genomic_DNA"/>
</dbReference>
<feature type="transmembrane region" description="Helical" evidence="8">
    <location>
        <begin position="241"/>
        <end position="262"/>
    </location>
</feature>
<evidence type="ECO:0000256" key="7">
    <source>
        <dbReference type="ARBA" id="ARBA00023136"/>
    </source>
</evidence>
<dbReference type="Proteomes" id="UP001055784">
    <property type="component" value="Chromosome"/>
</dbReference>
<comment type="similarity">
    <text evidence="2">Belongs to the binding-protein-dependent transport system permease family. CysTW subfamily.</text>
</comment>
<organism evidence="10 15">
    <name type="scientific">Paenibacillus polymyxa</name>
    <name type="common">Bacillus polymyxa</name>
    <dbReference type="NCBI Taxonomy" id="1406"/>
    <lineage>
        <taxon>Bacteria</taxon>
        <taxon>Bacillati</taxon>
        <taxon>Bacillota</taxon>
        <taxon>Bacilli</taxon>
        <taxon>Bacillales</taxon>
        <taxon>Paenibacillaceae</taxon>
        <taxon>Paenibacillus</taxon>
    </lineage>
</organism>
<reference evidence="12" key="2">
    <citation type="submission" date="2016-05" db="EMBL/GenBank/DDBJ databases">
        <authorList>
            <person name="Zheng J."/>
            <person name="Timme R."/>
            <person name="Allard M."/>
            <person name="Strain E."/>
            <person name="Luo Y."/>
            <person name="Brown E."/>
        </authorList>
    </citation>
    <scope>NUCLEOTIDE SEQUENCE</scope>
    <source>
        <strain evidence="12">CFSAN034343</strain>
    </source>
</reference>
<evidence type="ECO:0000256" key="6">
    <source>
        <dbReference type="ARBA" id="ARBA00022989"/>
    </source>
</evidence>
<dbReference type="RefSeq" id="WP_013312457.1">
    <property type="nucleotide sequence ID" value="NZ_CP011420.1"/>
</dbReference>
<dbReference type="AlphaFoldDB" id="A0A074LG31"/>
<dbReference type="EMBL" id="CP097770">
    <property type="protein sequence ID" value="URJ49824.1"/>
    <property type="molecule type" value="Genomic_DNA"/>
</dbReference>
<evidence type="ECO:0000313" key="15">
    <source>
        <dbReference type="Proteomes" id="UP000650605"/>
    </source>
</evidence>
<dbReference type="eggNOG" id="COG1176">
    <property type="taxonomic scope" value="Bacteria"/>
</dbReference>
<proteinExistence type="inferred from homology"/>
<gene>
    <name evidence="12" type="ORF">A7312_01380</name>
    <name evidence="10" type="ORF">JDW19_10170</name>
    <name evidence="13" type="ORF">MF626_004235</name>
    <name evidence="11" type="ORF">QDS18_10645</name>
</gene>
<evidence type="ECO:0000256" key="1">
    <source>
        <dbReference type="ARBA" id="ARBA00004651"/>
    </source>
</evidence>
<keyword evidence="5 8" id="KW-0812">Transmembrane</keyword>
<feature type="transmembrane region" description="Helical" evidence="8">
    <location>
        <begin position="190"/>
        <end position="214"/>
    </location>
</feature>
<dbReference type="GO" id="GO:0005886">
    <property type="term" value="C:plasma membrane"/>
    <property type="evidence" value="ECO:0007669"/>
    <property type="project" value="UniProtKB-SubCell"/>
</dbReference>
<reference evidence="13" key="4">
    <citation type="submission" date="2022-11" db="EMBL/GenBank/DDBJ databases">
        <authorList>
            <person name="Vasilchenko N.G."/>
            <person name="Prazdnova E.V."/>
            <person name="Gorovtsov A.V."/>
            <person name="Chistyakov V.A."/>
            <person name="Pak M.L."/>
        </authorList>
    </citation>
    <scope>NUCLEOTIDE SEQUENCE</scope>
    <source>
        <strain evidence="13">R 4.5</strain>
    </source>
</reference>
<feature type="transmembrane region" description="Helical" evidence="8">
    <location>
        <begin position="92"/>
        <end position="118"/>
    </location>
</feature>
<comment type="subcellular location">
    <subcellularLocation>
        <location evidence="1 8">Cell membrane</location>
        <topology evidence="1 8">Multi-pass membrane protein</topology>
    </subcellularLocation>
</comment>
<dbReference type="InterPro" id="IPR000515">
    <property type="entry name" value="MetI-like"/>
</dbReference>
<dbReference type="Pfam" id="PF00528">
    <property type="entry name" value="BPD_transp_1"/>
    <property type="match status" value="1"/>
</dbReference>